<proteinExistence type="inferred from homology"/>
<dbReference type="Pfam" id="PF00472">
    <property type="entry name" value="RF-1"/>
    <property type="match status" value="1"/>
</dbReference>
<reference evidence="4" key="1">
    <citation type="submission" date="2022-11" db="EMBL/GenBank/DDBJ databases">
        <title>Parathalassolutuus dongxingensis gen. nov., sp. nov., a novel member of family Oceanospirillaceae isolated from a coastal shrimp pond in Guangxi, China.</title>
        <authorList>
            <person name="Chen H."/>
        </authorList>
    </citation>
    <scope>NUCLEOTIDE SEQUENCE</scope>
    <source>
        <strain evidence="4">G-43</strain>
    </source>
</reference>
<evidence type="ECO:0000313" key="5">
    <source>
        <dbReference type="Proteomes" id="UP001150830"/>
    </source>
</evidence>
<comment type="similarity">
    <text evidence="1">Belongs to the prokaryotic/mitochondrial release factor family.</text>
</comment>
<dbReference type="AlphaFoldDB" id="A0A9X3ELF3"/>
<dbReference type="RefSeq" id="WP_283173015.1">
    <property type="nucleotide sequence ID" value="NZ_JAPNOA010000019.1"/>
</dbReference>
<dbReference type="PROSITE" id="PS00745">
    <property type="entry name" value="RF_PROK_I"/>
    <property type="match status" value="1"/>
</dbReference>
<evidence type="ECO:0000256" key="2">
    <source>
        <dbReference type="SAM" id="MobiDB-lite"/>
    </source>
</evidence>
<sequence length="209" mass="23435">MSWIQLSSGRGPAECERAVALAWQRLQQEAAEAGLSVHALEIIKGKTGDYQSVLAAFTTSALPASFCQRWQGSLLWVCPSPIRPGHARKNWFFSAHLFDPQDGHLPELAVVDVEFSSCRASGAGGQHVNTTNSAVRARHRPSGISVRIETERSQHANKRLALQLLAHKLAEQQQQQNQQHQQQRWQQHNELERGNPVRVFDGPRFLPRN</sequence>
<organism evidence="4 5">
    <name type="scientific">Parathalassolituus penaei</name>
    <dbReference type="NCBI Taxonomy" id="2997323"/>
    <lineage>
        <taxon>Bacteria</taxon>
        <taxon>Pseudomonadati</taxon>
        <taxon>Pseudomonadota</taxon>
        <taxon>Gammaproteobacteria</taxon>
        <taxon>Oceanospirillales</taxon>
        <taxon>Oceanospirillaceae</taxon>
        <taxon>Parathalassolituus</taxon>
    </lineage>
</organism>
<feature type="domain" description="Prokaryotic-type class I peptide chain release factors" evidence="3">
    <location>
        <begin position="119"/>
        <end position="135"/>
    </location>
</feature>
<dbReference type="GO" id="GO:0003747">
    <property type="term" value="F:translation release factor activity"/>
    <property type="evidence" value="ECO:0007669"/>
    <property type="project" value="InterPro"/>
</dbReference>
<dbReference type="Gene3D" id="3.30.70.1660">
    <property type="match status" value="1"/>
</dbReference>
<dbReference type="PANTHER" id="PTHR43804">
    <property type="entry name" value="LD18447P"/>
    <property type="match status" value="1"/>
</dbReference>
<dbReference type="Proteomes" id="UP001150830">
    <property type="component" value="Unassembled WGS sequence"/>
</dbReference>
<dbReference type="InterPro" id="IPR050057">
    <property type="entry name" value="Prokaryotic/Mito_RF"/>
</dbReference>
<evidence type="ECO:0000313" key="4">
    <source>
        <dbReference type="EMBL" id="MCY0964798.1"/>
    </source>
</evidence>
<evidence type="ECO:0000256" key="1">
    <source>
        <dbReference type="ARBA" id="ARBA00010835"/>
    </source>
</evidence>
<dbReference type="SUPFAM" id="SSF75620">
    <property type="entry name" value="Release factor"/>
    <property type="match status" value="1"/>
</dbReference>
<gene>
    <name evidence="4" type="primary">prfH</name>
    <name evidence="4" type="ORF">OUO13_06335</name>
</gene>
<dbReference type="InterPro" id="IPR045853">
    <property type="entry name" value="Pep_chain_release_fac_I_sf"/>
</dbReference>
<dbReference type="Gene3D" id="3.30.160.20">
    <property type="match status" value="1"/>
</dbReference>
<dbReference type="InterPro" id="IPR017509">
    <property type="entry name" value="PrfH"/>
</dbReference>
<dbReference type="NCBIfam" id="TIGR03072">
    <property type="entry name" value="release_prfH"/>
    <property type="match status" value="1"/>
</dbReference>
<dbReference type="EMBL" id="JAPNOA010000019">
    <property type="protein sequence ID" value="MCY0964798.1"/>
    <property type="molecule type" value="Genomic_DNA"/>
</dbReference>
<keyword evidence="5" id="KW-1185">Reference proteome</keyword>
<protein>
    <submittedName>
        <fullName evidence="4">Peptide chain release factor H</fullName>
    </submittedName>
</protein>
<feature type="region of interest" description="Disordered" evidence="2">
    <location>
        <begin position="171"/>
        <end position="209"/>
    </location>
</feature>
<accession>A0A9X3ELF3</accession>
<dbReference type="InterPro" id="IPR000352">
    <property type="entry name" value="Pep_chain_release_fac_I"/>
</dbReference>
<feature type="compositionally biased region" description="Low complexity" evidence="2">
    <location>
        <begin position="171"/>
        <end position="186"/>
    </location>
</feature>
<dbReference type="PANTHER" id="PTHR43804:SF9">
    <property type="entry name" value="PEPTIDE CHAIN RELEASE FACTOR HOMOLOG-RELATED"/>
    <property type="match status" value="1"/>
</dbReference>
<evidence type="ECO:0000259" key="3">
    <source>
        <dbReference type="PROSITE" id="PS00745"/>
    </source>
</evidence>
<name>A0A9X3ELF3_9GAMM</name>
<comment type="caution">
    <text evidence="4">The sequence shown here is derived from an EMBL/GenBank/DDBJ whole genome shotgun (WGS) entry which is preliminary data.</text>
</comment>